<organism evidence="1">
    <name type="scientific">Anguilla anguilla</name>
    <name type="common">European freshwater eel</name>
    <name type="synonym">Muraena anguilla</name>
    <dbReference type="NCBI Taxonomy" id="7936"/>
    <lineage>
        <taxon>Eukaryota</taxon>
        <taxon>Metazoa</taxon>
        <taxon>Chordata</taxon>
        <taxon>Craniata</taxon>
        <taxon>Vertebrata</taxon>
        <taxon>Euteleostomi</taxon>
        <taxon>Actinopterygii</taxon>
        <taxon>Neopterygii</taxon>
        <taxon>Teleostei</taxon>
        <taxon>Anguilliformes</taxon>
        <taxon>Anguillidae</taxon>
        <taxon>Anguilla</taxon>
    </lineage>
</organism>
<reference evidence="1" key="1">
    <citation type="submission" date="2014-11" db="EMBL/GenBank/DDBJ databases">
        <authorList>
            <person name="Amaro Gonzalez C."/>
        </authorList>
    </citation>
    <scope>NUCLEOTIDE SEQUENCE</scope>
</reference>
<protein>
    <submittedName>
        <fullName evidence="1">Uncharacterized protein</fullName>
    </submittedName>
</protein>
<name>A0A0E9WLH8_ANGAN</name>
<dbReference type="EMBL" id="GBXM01017411">
    <property type="protein sequence ID" value="JAH91166.1"/>
    <property type="molecule type" value="Transcribed_RNA"/>
</dbReference>
<sequence length="40" mass="4426">MTSDVTVTVSLETDFPKIIPSPFSSLFVKEYQQGICLSNC</sequence>
<reference evidence="1" key="2">
    <citation type="journal article" date="2015" name="Fish Shellfish Immunol.">
        <title>Early steps in the European eel (Anguilla anguilla)-Vibrio vulnificus interaction in the gills: Role of the RtxA13 toxin.</title>
        <authorList>
            <person name="Callol A."/>
            <person name="Pajuelo D."/>
            <person name="Ebbesson L."/>
            <person name="Teles M."/>
            <person name="MacKenzie S."/>
            <person name="Amaro C."/>
        </authorList>
    </citation>
    <scope>NUCLEOTIDE SEQUENCE</scope>
</reference>
<proteinExistence type="predicted"/>
<accession>A0A0E9WLH8</accession>
<evidence type="ECO:0000313" key="1">
    <source>
        <dbReference type="EMBL" id="JAH91166.1"/>
    </source>
</evidence>
<dbReference type="AlphaFoldDB" id="A0A0E9WLH8"/>